<accession>A0A3A9YU25</accession>
<dbReference type="Gene3D" id="3.40.50.410">
    <property type="entry name" value="von Willebrand factor, type A domain"/>
    <property type="match status" value="1"/>
</dbReference>
<evidence type="ECO:0000256" key="1">
    <source>
        <dbReference type="SAM" id="MobiDB-lite"/>
    </source>
</evidence>
<dbReference type="GO" id="GO:0006508">
    <property type="term" value="P:proteolysis"/>
    <property type="evidence" value="ECO:0007669"/>
    <property type="project" value="InterPro"/>
</dbReference>
<dbReference type="SMART" id="SM00327">
    <property type="entry name" value="VWA"/>
    <property type="match status" value="1"/>
</dbReference>
<feature type="region of interest" description="Disordered" evidence="1">
    <location>
        <begin position="651"/>
        <end position="678"/>
    </location>
</feature>
<evidence type="ECO:0000259" key="2">
    <source>
        <dbReference type="PROSITE" id="PS50234"/>
    </source>
</evidence>
<protein>
    <recommendedName>
        <fullName evidence="2">VWFA domain-containing protein</fullName>
    </recommendedName>
</protein>
<organism evidence="3 4">
    <name type="scientific">Streptomyces hoynatensis</name>
    <dbReference type="NCBI Taxonomy" id="1141874"/>
    <lineage>
        <taxon>Bacteria</taxon>
        <taxon>Bacillati</taxon>
        <taxon>Actinomycetota</taxon>
        <taxon>Actinomycetes</taxon>
        <taxon>Kitasatosporales</taxon>
        <taxon>Streptomycetaceae</taxon>
        <taxon>Streptomyces</taxon>
    </lineage>
</organism>
<dbReference type="SUPFAM" id="SSF53300">
    <property type="entry name" value="vWA-like"/>
    <property type="match status" value="1"/>
</dbReference>
<dbReference type="SUPFAM" id="SSF52129">
    <property type="entry name" value="Caspase-like"/>
    <property type="match status" value="1"/>
</dbReference>
<feature type="domain" description="VWFA" evidence="2">
    <location>
        <begin position="698"/>
        <end position="864"/>
    </location>
</feature>
<dbReference type="RefSeq" id="WP_120682041.1">
    <property type="nucleotide sequence ID" value="NZ_RBAL01000013.1"/>
</dbReference>
<dbReference type="EMBL" id="RBAL01000013">
    <property type="protein sequence ID" value="RKN39450.1"/>
    <property type="molecule type" value="Genomic_DNA"/>
</dbReference>
<dbReference type="InterPro" id="IPR029030">
    <property type="entry name" value="Caspase-like_dom_sf"/>
</dbReference>
<dbReference type="PROSITE" id="PS50234">
    <property type="entry name" value="VWFA"/>
    <property type="match status" value="1"/>
</dbReference>
<dbReference type="Gene3D" id="3.40.50.1460">
    <property type="match status" value="1"/>
</dbReference>
<dbReference type="OrthoDB" id="3542505at2"/>
<name>A0A3A9YU25_9ACTN</name>
<dbReference type="InterPro" id="IPR011600">
    <property type="entry name" value="Pept_C14_caspase"/>
</dbReference>
<evidence type="ECO:0000313" key="4">
    <source>
        <dbReference type="Proteomes" id="UP000272474"/>
    </source>
</evidence>
<dbReference type="AlphaFoldDB" id="A0A3A9YU25"/>
<dbReference type="InterPro" id="IPR036465">
    <property type="entry name" value="vWFA_dom_sf"/>
</dbReference>
<dbReference type="Proteomes" id="UP000272474">
    <property type="component" value="Unassembled WGS sequence"/>
</dbReference>
<dbReference type="Pfam" id="PF13531">
    <property type="entry name" value="SBP_bac_11"/>
    <property type="match status" value="1"/>
</dbReference>
<dbReference type="Pfam" id="PF00656">
    <property type="entry name" value="Peptidase_C14"/>
    <property type="match status" value="1"/>
</dbReference>
<dbReference type="GO" id="GO:0004197">
    <property type="term" value="F:cysteine-type endopeptidase activity"/>
    <property type="evidence" value="ECO:0007669"/>
    <property type="project" value="InterPro"/>
</dbReference>
<comment type="caution">
    <text evidence="3">The sequence shown here is derived from an EMBL/GenBank/DDBJ whole genome shotgun (WGS) entry which is preliminary data.</text>
</comment>
<gene>
    <name evidence="3" type="ORF">D7294_20840</name>
</gene>
<sequence>MAHEPRAKKTRVLLIGVADYDHYGDIPSVRHNLTQLLSEVLTRDEAGRLTGGVAARTLESPTGAELRRAVRRAAGEARDLLLCYFSGHGYLHFDPGHGGAGPSTELYLLPREATTERPWEQGIRYGELRDQLCAGSPAERVVLILDCCYSGAAQREPLPTGRPFALITSAKPRGQQWKGDGLGPTPFTAALLAALRAGGGSVTVGDLAAPLRERAARDAAEEAAKAAGHGGYPDDWFPQVTALEGAGDTSLTRAAHGDEPPLVAAWRLLREAARTTRVAVRDAVTWAFGRGRPLWHRLAGALAALAFAGGCLGVVRAADALSPPPESCPIPLQLRVLTTPEYEQAMSEVLAAFEGSQAAADPLGDRPEGCRQLNAYVYAAPGAQVSEAFRDSAAWAEPERACPEGEPCPRPLRDLGPRPDVWLPASAASYERVKDATALPESAVYLGEPVTLARTPAVLAVPGGLPGLAPEDGDLAAAQTGHGLAELVEAAEGAGLTVRRAVPASSDASLDAGLAVGPHRLPDTGPAALDDLALLCGLADGPQARDAALLIAERSLVSLLDEERGPGCLTGRDSEFDYTPPQDALPYYVAYYPSDVPVLDLEFVPVHWESATRDTTVREAAVERLRDWLGGSEGRAALTAQGFREARRGIGHERDGGDPLNRQEFATPPALREDSFAPAAGEVEEYLERDGTSRTGRDVVFVVDVSTSSYAGQRVDLIDEVLRRALGQLAPGDRYALLTAPADLGGGVRGPDELRDFDAEEALAEVDSLAAVNARAPVNEALDRGFRLLGDSGRRSPLLVLITDDLDSEGDPSRPDSSIPAAVVSFGRGGCALPFNQSLARPSNFCFDDPSAQATQLAAVLARLAAGEAAP</sequence>
<reference evidence="3 4" key="1">
    <citation type="journal article" date="2014" name="Int. J. Syst. Evol. Microbiol.">
        <title>Streptomyces hoynatensis sp. nov., isolated from deep marine sediment.</title>
        <authorList>
            <person name="Veyisoglu A."/>
            <person name="Sahin N."/>
        </authorList>
    </citation>
    <scope>NUCLEOTIDE SEQUENCE [LARGE SCALE GENOMIC DNA]</scope>
    <source>
        <strain evidence="3 4">KCTC 29097</strain>
    </source>
</reference>
<proteinExistence type="predicted"/>
<dbReference type="InterPro" id="IPR002035">
    <property type="entry name" value="VWF_A"/>
</dbReference>
<keyword evidence="4" id="KW-1185">Reference proteome</keyword>
<evidence type="ECO:0000313" key="3">
    <source>
        <dbReference type="EMBL" id="RKN39450.1"/>
    </source>
</evidence>